<dbReference type="EMBL" id="MU858084">
    <property type="protein sequence ID" value="KAK4215069.1"/>
    <property type="molecule type" value="Genomic_DNA"/>
</dbReference>
<evidence type="ECO:0000313" key="4">
    <source>
        <dbReference type="Proteomes" id="UP001301769"/>
    </source>
</evidence>
<feature type="chain" id="PRO_5042903576" evidence="2">
    <location>
        <begin position="29"/>
        <end position="200"/>
    </location>
</feature>
<gene>
    <name evidence="3" type="ORF">QBC37DRAFT_386611</name>
</gene>
<evidence type="ECO:0000256" key="2">
    <source>
        <dbReference type="SAM" id="SignalP"/>
    </source>
</evidence>
<protein>
    <submittedName>
        <fullName evidence="3">Uncharacterized protein</fullName>
    </submittedName>
</protein>
<proteinExistence type="predicted"/>
<sequence length="200" mass="20848">MWHQNLTLPAILIALVGILPHVVTPATASAIPRQSSTVHVRSRASPPSFPCNAILDIVDSYGTLEGTLGGAQILVPTLGSSEAGATIRQFMTLLDSATINVWALFDAVSCPRYQAPVGDEDEESDSLAKRQSGQGNGGAVICTALARVSDDVAQTGSLMAKLVQAKGLPSQLYIDPLQEAVDDAKEKIGMVVPALALGNC</sequence>
<comment type="caution">
    <text evidence="3">The sequence shown here is derived from an EMBL/GenBank/DDBJ whole genome shotgun (WGS) entry which is preliminary data.</text>
</comment>
<organism evidence="3 4">
    <name type="scientific">Rhypophila decipiens</name>
    <dbReference type="NCBI Taxonomy" id="261697"/>
    <lineage>
        <taxon>Eukaryota</taxon>
        <taxon>Fungi</taxon>
        <taxon>Dikarya</taxon>
        <taxon>Ascomycota</taxon>
        <taxon>Pezizomycotina</taxon>
        <taxon>Sordariomycetes</taxon>
        <taxon>Sordariomycetidae</taxon>
        <taxon>Sordariales</taxon>
        <taxon>Naviculisporaceae</taxon>
        <taxon>Rhypophila</taxon>
    </lineage>
</organism>
<keyword evidence="2" id="KW-0732">Signal</keyword>
<dbReference type="AlphaFoldDB" id="A0AAN6Y9S8"/>
<reference evidence="3" key="2">
    <citation type="submission" date="2023-05" db="EMBL/GenBank/DDBJ databases">
        <authorList>
            <consortium name="Lawrence Berkeley National Laboratory"/>
            <person name="Steindorff A."/>
            <person name="Hensen N."/>
            <person name="Bonometti L."/>
            <person name="Westerberg I."/>
            <person name="Brannstrom I.O."/>
            <person name="Guillou S."/>
            <person name="Cros-Aarteil S."/>
            <person name="Calhoun S."/>
            <person name="Haridas S."/>
            <person name="Kuo A."/>
            <person name="Mondo S."/>
            <person name="Pangilinan J."/>
            <person name="Riley R."/>
            <person name="Labutti K."/>
            <person name="Andreopoulos B."/>
            <person name="Lipzen A."/>
            <person name="Chen C."/>
            <person name="Yanf M."/>
            <person name="Daum C."/>
            <person name="Ng V."/>
            <person name="Clum A."/>
            <person name="Ohm R."/>
            <person name="Martin F."/>
            <person name="Silar P."/>
            <person name="Natvig D."/>
            <person name="Lalanne C."/>
            <person name="Gautier V."/>
            <person name="Ament-Velasquez S.L."/>
            <person name="Kruys A."/>
            <person name="Hutchinson M.I."/>
            <person name="Powell A.J."/>
            <person name="Barry K."/>
            <person name="Miller A.N."/>
            <person name="Grigoriev I.V."/>
            <person name="Debuchy R."/>
            <person name="Gladieux P."/>
            <person name="Thoren M.H."/>
            <person name="Johannesson H."/>
        </authorList>
    </citation>
    <scope>NUCLEOTIDE SEQUENCE</scope>
    <source>
        <strain evidence="3">PSN293</strain>
    </source>
</reference>
<dbReference type="Proteomes" id="UP001301769">
    <property type="component" value="Unassembled WGS sequence"/>
</dbReference>
<reference evidence="3" key="1">
    <citation type="journal article" date="2023" name="Mol. Phylogenet. Evol.">
        <title>Genome-scale phylogeny and comparative genomics of the fungal order Sordariales.</title>
        <authorList>
            <person name="Hensen N."/>
            <person name="Bonometti L."/>
            <person name="Westerberg I."/>
            <person name="Brannstrom I.O."/>
            <person name="Guillou S."/>
            <person name="Cros-Aarteil S."/>
            <person name="Calhoun S."/>
            <person name="Haridas S."/>
            <person name="Kuo A."/>
            <person name="Mondo S."/>
            <person name="Pangilinan J."/>
            <person name="Riley R."/>
            <person name="LaButti K."/>
            <person name="Andreopoulos B."/>
            <person name="Lipzen A."/>
            <person name="Chen C."/>
            <person name="Yan M."/>
            <person name="Daum C."/>
            <person name="Ng V."/>
            <person name="Clum A."/>
            <person name="Steindorff A."/>
            <person name="Ohm R.A."/>
            <person name="Martin F."/>
            <person name="Silar P."/>
            <person name="Natvig D.O."/>
            <person name="Lalanne C."/>
            <person name="Gautier V."/>
            <person name="Ament-Velasquez S.L."/>
            <person name="Kruys A."/>
            <person name="Hutchinson M.I."/>
            <person name="Powell A.J."/>
            <person name="Barry K."/>
            <person name="Miller A.N."/>
            <person name="Grigoriev I.V."/>
            <person name="Debuchy R."/>
            <person name="Gladieux P."/>
            <person name="Hiltunen Thoren M."/>
            <person name="Johannesson H."/>
        </authorList>
    </citation>
    <scope>NUCLEOTIDE SEQUENCE</scope>
    <source>
        <strain evidence="3">PSN293</strain>
    </source>
</reference>
<evidence type="ECO:0000313" key="3">
    <source>
        <dbReference type="EMBL" id="KAK4215069.1"/>
    </source>
</evidence>
<keyword evidence="4" id="KW-1185">Reference proteome</keyword>
<name>A0AAN6Y9S8_9PEZI</name>
<feature type="region of interest" description="Disordered" evidence="1">
    <location>
        <begin position="115"/>
        <end position="136"/>
    </location>
</feature>
<evidence type="ECO:0000256" key="1">
    <source>
        <dbReference type="SAM" id="MobiDB-lite"/>
    </source>
</evidence>
<accession>A0AAN6Y9S8</accession>
<feature type="signal peptide" evidence="2">
    <location>
        <begin position="1"/>
        <end position="28"/>
    </location>
</feature>